<evidence type="ECO:0000313" key="9">
    <source>
        <dbReference type="Proteomes" id="UP001408356"/>
    </source>
</evidence>
<reference evidence="8 9" key="1">
    <citation type="journal article" date="2024" name="J. Plant Pathol.">
        <title>Sequence and assembly of the genome of Seiridium unicorne, isolate CBS 538.82, causal agent of cypress canker disease.</title>
        <authorList>
            <person name="Scali E."/>
            <person name="Rocca G.D."/>
            <person name="Danti R."/>
            <person name="Garbelotto M."/>
            <person name="Barberini S."/>
            <person name="Baroncelli R."/>
            <person name="Emiliani G."/>
        </authorList>
    </citation>
    <scope>NUCLEOTIDE SEQUENCE [LARGE SCALE GENOMIC DNA]</scope>
    <source>
        <strain evidence="8 9">BM-138-508</strain>
    </source>
</reference>
<comment type="similarity">
    <text evidence="1 6">Belongs to the peptidase S10 family.</text>
</comment>
<dbReference type="EC" id="3.4.16.-" evidence="6"/>
<keyword evidence="9" id="KW-1185">Reference proteome</keyword>
<keyword evidence="6" id="KW-0732">Signal</keyword>
<dbReference type="PANTHER" id="PTHR11802:SF479">
    <property type="entry name" value="CARBOXYPEPTIDASE"/>
    <property type="match status" value="1"/>
</dbReference>
<dbReference type="InterPro" id="IPR018202">
    <property type="entry name" value="Ser_caboxypep_ser_AS"/>
</dbReference>
<dbReference type="Gene3D" id="3.40.50.1820">
    <property type="entry name" value="alpha/beta hydrolase"/>
    <property type="match status" value="1"/>
</dbReference>
<sequence length="603" mass="65560">MRWSTVASSLLSVAAVAESRSWQHVGRQNPRSAPSGDNFMSHYLATRETAEPKFLNDNTTSFAVNGTGIPDIDFDVGESYAGLLSITDDLDAAEKMYFWFFPSTNDAADKEILLWLNGGPGCSSLEGLLQENGPFLWQYGSFKPVPNPWSWHRLTNIVYIEQPIGTGFSQGNVTARNEEDVAAQLLGFWKNFIDLFSMQGYKVYIAGESYAGMYCPYIGSAMLDANDTTYYDVSGMLIYDPVLMDEIVQTSHTVVPFVDYHTNLMPFNDSFNAYLHEQHQSCGFDNFSATYLQYPPPGPQPSTADLSDECANLWGSVYNEAFSVNPCFDVYQVATTCPLLWDVLGFPGSLYYIPEGADVYFNRTDVQKAINAPIQEWEECASGNVFAGGGDTSDPSGYKVLPHVIDATQNVIIGHGILDMILLANGTLLAIQNMTFGGKLGFEKTPLEPFYVPYHSLSTADTISYEEDPTLLATMAAAGVLGVAHTERGLTYVAIDISGHMVPQYAPSAAFRQLEFLLGRISSLSDTKPFETEPNAPQSTQPLGNGTGPDTFYEGTGTSDGVTEASSSNVARNSAANSLATPWGATACGFAIGLVYLLSSNLA</sequence>
<evidence type="ECO:0000256" key="2">
    <source>
        <dbReference type="ARBA" id="ARBA00022645"/>
    </source>
</evidence>
<accession>A0ABR2UGR0</accession>
<feature type="compositionally biased region" description="Polar residues" evidence="7">
    <location>
        <begin position="535"/>
        <end position="544"/>
    </location>
</feature>
<dbReference type="GO" id="GO:0004180">
    <property type="term" value="F:carboxypeptidase activity"/>
    <property type="evidence" value="ECO:0007669"/>
    <property type="project" value="UniProtKB-KW"/>
</dbReference>
<keyword evidence="4 6" id="KW-0378">Hydrolase</keyword>
<dbReference type="EMBL" id="JARVKF010000434">
    <property type="protein sequence ID" value="KAK9413808.1"/>
    <property type="molecule type" value="Genomic_DNA"/>
</dbReference>
<evidence type="ECO:0000313" key="8">
    <source>
        <dbReference type="EMBL" id="KAK9413808.1"/>
    </source>
</evidence>
<keyword evidence="5" id="KW-0325">Glycoprotein</keyword>
<name>A0ABR2UGR0_9PEZI</name>
<evidence type="ECO:0000256" key="3">
    <source>
        <dbReference type="ARBA" id="ARBA00022670"/>
    </source>
</evidence>
<evidence type="ECO:0000256" key="6">
    <source>
        <dbReference type="RuleBase" id="RU361156"/>
    </source>
</evidence>
<dbReference type="InterPro" id="IPR001563">
    <property type="entry name" value="Peptidase_S10"/>
</dbReference>
<feature type="signal peptide" evidence="6">
    <location>
        <begin position="1"/>
        <end position="19"/>
    </location>
</feature>
<proteinExistence type="inferred from homology"/>
<dbReference type="Proteomes" id="UP001408356">
    <property type="component" value="Unassembled WGS sequence"/>
</dbReference>
<dbReference type="SUPFAM" id="SSF53474">
    <property type="entry name" value="alpha/beta-Hydrolases"/>
    <property type="match status" value="1"/>
</dbReference>
<dbReference type="PANTHER" id="PTHR11802">
    <property type="entry name" value="SERINE PROTEASE FAMILY S10 SERINE CARBOXYPEPTIDASE"/>
    <property type="match status" value="1"/>
</dbReference>
<comment type="caution">
    <text evidence="8">The sequence shown here is derived from an EMBL/GenBank/DDBJ whole genome shotgun (WGS) entry which is preliminary data.</text>
</comment>
<feature type="chain" id="PRO_5044989190" description="Carboxypeptidase" evidence="6">
    <location>
        <begin position="20"/>
        <end position="603"/>
    </location>
</feature>
<evidence type="ECO:0000256" key="5">
    <source>
        <dbReference type="ARBA" id="ARBA00023180"/>
    </source>
</evidence>
<evidence type="ECO:0000256" key="7">
    <source>
        <dbReference type="SAM" id="MobiDB-lite"/>
    </source>
</evidence>
<evidence type="ECO:0000256" key="4">
    <source>
        <dbReference type="ARBA" id="ARBA00022801"/>
    </source>
</evidence>
<dbReference type="Pfam" id="PF00450">
    <property type="entry name" value="Peptidase_S10"/>
    <property type="match status" value="1"/>
</dbReference>
<protein>
    <recommendedName>
        <fullName evidence="6">Carboxypeptidase</fullName>
        <ecNumber evidence="6">3.4.16.-</ecNumber>
    </recommendedName>
</protein>
<feature type="region of interest" description="Disordered" evidence="7">
    <location>
        <begin position="527"/>
        <end position="566"/>
    </location>
</feature>
<keyword evidence="2 6" id="KW-0121">Carboxypeptidase</keyword>
<evidence type="ECO:0000256" key="1">
    <source>
        <dbReference type="ARBA" id="ARBA00009431"/>
    </source>
</evidence>
<gene>
    <name evidence="8" type="ORF">SUNI508_11626</name>
</gene>
<dbReference type="PRINTS" id="PR00724">
    <property type="entry name" value="CRBOXYPTASEC"/>
</dbReference>
<organism evidence="8 9">
    <name type="scientific">Seiridium unicorne</name>
    <dbReference type="NCBI Taxonomy" id="138068"/>
    <lineage>
        <taxon>Eukaryota</taxon>
        <taxon>Fungi</taxon>
        <taxon>Dikarya</taxon>
        <taxon>Ascomycota</taxon>
        <taxon>Pezizomycotina</taxon>
        <taxon>Sordariomycetes</taxon>
        <taxon>Xylariomycetidae</taxon>
        <taxon>Amphisphaeriales</taxon>
        <taxon>Sporocadaceae</taxon>
        <taxon>Seiridium</taxon>
    </lineage>
</organism>
<dbReference type="InterPro" id="IPR029058">
    <property type="entry name" value="AB_hydrolase_fold"/>
</dbReference>
<keyword evidence="3 6" id="KW-0645">Protease</keyword>
<dbReference type="PROSITE" id="PS00131">
    <property type="entry name" value="CARBOXYPEPT_SER_SER"/>
    <property type="match status" value="1"/>
</dbReference>